<organism evidence="1 2">
    <name type="scientific">Anaerovirgula multivorans</name>
    <dbReference type="NCBI Taxonomy" id="312168"/>
    <lineage>
        <taxon>Bacteria</taxon>
        <taxon>Bacillati</taxon>
        <taxon>Bacillota</taxon>
        <taxon>Clostridia</taxon>
        <taxon>Peptostreptococcales</taxon>
        <taxon>Natronincolaceae</taxon>
        <taxon>Anaerovirgula</taxon>
    </lineage>
</organism>
<gene>
    <name evidence="1" type="ORF">SAMN05446037_1006117</name>
</gene>
<dbReference type="EMBL" id="FZOJ01000006">
    <property type="protein sequence ID" value="SNS22796.1"/>
    <property type="molecule type" value="Genomic_DNA"/>
</dbReference>
<dbReference type="RefSeq" id="WP_089282365.1">
    <property type="nucleotide sequence ID" value="NZ_FZOJ01000006.1"/>
</dbReference>
<accession>A0A239CRB0</accession>
<evidence type="ECO:0000313" key="2">
    <source>
        <dbReference type="Proteomes" id="UP000198304"/>
    </source>
</evidence>
<dbReference type="AlphaFoldDB" id="A0A239CRB0"/>
<proteinExistence type="predicted"/>
<dbReference type="Proteomes" id="UP000198304">
    <property type="component" value="Unassembled WGS sequence"/>
</dbReference>
<keyword evidence="2" id="KW-1185">Reference proteome</keyword>
<reference evidence="1 2" key="1">
    <citation type="submission" date="2017-06" db="EMBL/GenBank/DDBJ databases">
        <authorList>
            <person name="Kim H.J."/>
            <person name="Triplett B.A."/>
        </authorList>
    </citation>
    <scope>NUCLEOTIDE SEQUENCE [LARGE SCALE GENOMIC DNA]</scope>
    <source>
        <strain evidence="1 2">SCA</strain>
    </source>
</reference>
<protein>
    <submittedName>
        <fullName evidence="1">Uncharacterized protein</fullName>
    </submittedName>
</protein>
<name>A0A239CRB0_9FIRM</name>
<sequence length="80" mass="9236">MKLQDVFNMSESTVFQCVTQLQATEFLRTLLNEDRVSTVYWDVYKENTCYELSEGIVSYGSTGHFLDNGYSVARFNGWSD</sequence>
<evidence type="ECO:0000313" key="1">
    <source>
        <dbReference type="EMBL" id="SNS22796.1"/>
    </source>
</evidence>